<dbReference type="HAMAP" id="MF_01459">
    <property type="entry name" value="Chrphore_lyase_CpxS"/>
    <property type="match status" value="1"/>
</dbReference>
<proteinExistence type="inferred from homology"/>
<comment type="similarity">
    <text evidence="1 3">Belongs to the CpcS/CpeS biliprotein lyase family.</text>
</comment>
<reference evidence="4" key="1">
    <citation type="submission" date="2020-10" db="EMBL/GenBank/DDBJ databases">
        <authorList>
            <person name="Castelo-Branco R."/>
            <person name="Eusebio N."/>
            <person name="Adriana R."/>
            <person name="Vieira A."/>
            <person name="Brugerolle De Fraissinette N."/>
            <person name="Rezende De Castro R."/>
            <person name="Schneider M.P."/>
            <person name="Vasconcelos V."/>
            <person name="Leao P.N."/>
        </authorList>
    </citation>
    <scope>NUCLEOTIDE SEQUENCE</scope>
    <source>
        <strain evidence="4">LEGE 07157</strain>
    </source>
</reference>
<dbReference type="InterPro" id="IPR012674">
    <property type="entry name" value="Calycin"/>
</dbReference>
<evidence type="ECO:0000313" key="4">
    <source>
        <dbReference type="EMBL" id="MBE9116512.1"/>
    </source>
</evidence>
<dbReference type="EC" id="4.-.-.-" evidence="3"/>
<evidence type="ECO:0000256" key="3">
    <source>
        <dbReference type="HAMAP-Rule" id="MF_01459"/>
    </source>
</evidence>
<dbReference type="AlphaFoldDB" id="A0A8J7DWJ1"/>
<dbReference type="Proteomes" id="UP000654482">
    <property type="component" value="Unassembled WGS sequence"/>
</dbReference>
<evidence type="ECO:0000256" key="1">
    <source>
        <dbReference type="ARBA" id="ARBA00010681"/>
    </source>
</evidence>
<dbReference type="GO" id="GO:0017006">
    <property type="term" value="P:protein-tetrapyrrole linkage"/>
    <property type="evidence" value="ECO:0007669"/>
    <property type="project" value="UniProtKB-UniRule"/>
</dbReference>
<dbReference type="GO" id="GO:0016829">
    <property type="term" value="F:lyase activity"/>
    <property type="evidence" value="ECO:0007669"/>
    <property type="project" value="UniProtKB-KW"/>
</dbReference>
<accession>A0A8J7DWJ1</accession>
<dbReference type="EMBL" id="JADEWZ010000015">
    <property type="protein sequence ID" value="MBE9116512.1"/>
    <property type="molecule type" value="Genomic_DNA"/>
</dbReference>
<keyword evidence="2 3" id="KW-0456">Lyase</keyword>
<keyword evidence="5" id="KW-1185">Reference proteome</keyword>
<dbReference type="Gene3D" id="2.40.128.20">
    <property type="match status" value="1"/>
</dbReference>
<dbReference type="RefSeq" id="WP_194029605.1">
    <property type="nucleotide sequence ID" value="NZ_JADEWZ010000015.1"/>
</dbReference>
<name>A0A8J7DWJ1_9CYAN</name>
<comment type="caution">
    <text evidence="4">The sequence shown here is derived from an EMBL/GenBank/DDBJ whole genome shotgun (WGS) entry which is preliminary data.</text>
</comment>
<comment type="function">
    <text evidence="3">Covalently attaches a chromophore to Cys residue(s) of phycobiliproteins.</text>
</comment>
<dbReference type="Pfam" id="PF09367">
    <property type="entry name" value="CpeS"/>
    <property type="match status" value="1"/>
</dbReference>
<gene>
    <name evidence="3" type="primary">cpcS</name>
    <name evidence="4" type="ORF">IQ249_11430</name>
</gene>
<evidence type="ECO:0000256" key="2">
    <source>
        <dbReference type="ARBA" id="ARBA00023239"/>
    </source>
</evidence>
<dbReference type="InterPro" id="IPR018536">
    <property type="entry name" value="CpcS/CpeS"/>
</dbReference>
<dbReference type="CDD" id="cd16339">
    <property type="entry name" value="CpcS"/>
    <property type="match status" value="1"/>
</dbReference>
<evidence type="ECO:0000313" key="5">
    <source>
        <dbReference type="Proteomes" id="UP000654482"/>
    </source>
</evidence>
<sequence>MDIKEFFELSAGKWFCQRTSYNLENQQVQSGKSDLTIEILAGDSSDAIALCQKQGQTQENLWGAVKVSWDNSGDYGKNKQVGSTLLIPIPNPDNDRAGQLLYSSSNVSEPAIAGRYILGEDDALTLIVEGKDTYSEERIWFASPNLRLRASLIKNNSDFSRTAFYSEIRRIPPKE</sequence>
<organism evidence="4 5">
    <name type="scientific">Lusitaniella coriacea LEGE 07157</name>
    <dbReference type="NCBI Taxonomy" id="945747"/>
    <lineage>
        <taxon>Bacteria</taxon>
        <taxon>Bacillati</taxon>
        <taxon>Cyanobacteriota</taxon>
        <taxon>Cyanophyceae</taxon>
        <taxon>Spirulinales</taxon>
        <taxon>Lusitaniellaceae</taxon>
        <taxon>Lusitaniella</taxon>
    </lineage>
</organism>
<protein>
    <recommendedName>
        <fullName evidence="3">Chromophore lyase CpcS/CpeS</fullName>
        <ecNumber evidence="3">4.-.-.-</ecNumber>
    </recommendedName>
</protein>